<dbReference type="EMBL" id="JADBGQ010000008">
    <property type="protein sequence ID" value="KAG5384837.1"/>
    <property type="molecule type" value="Genomic_DNA"/>
</dbReference>
<evidence type="ECO:0000313" key="2">
    <source>
        <dbReference type="Proteomes" id="UP000823674"/>
    </source>
</evidence>
<sequence>FRTTLRAENFKTPSLSIDFPFRVLLASLDKQKGTSGIQSACAGAGKILLLHISFALLLCRLSPAFVLFSSLALAFSLSSRMINSAGYVASSEVIVGGGGWFPRPLRRRGDALPIPLKSVEYGTQFCFWLVKGYGGRCWEVILQYCHCLVPSLDGDGCLSWRFDPWVLLLGCYPCNTGGFHCVSWVPDLLFLKIGKRCCDSSLGCGGVPFESSAHASAVFGGEFRSLFVTKGRMCNRAFGCTRFIDREAYEFRQIHREPITLEVTPEVPTSEAR</sequence>
<protein>
    <submittedName>
        <fullName evidence="1">Uncharacterized protein</fullName>
    </submittedName>
</protein>
<name>A0ABQ7LF21_BRACM</name>
<feature type="non-terminal residue" evidence="1">
    <location>
        <position position="273"/>
    </location>
</feature>
<proteinExistence type="predicted"/>
<gene>
    <name evidence="1" type="primary">A09p044420.1_BraROA</name>
    <name evidence="1" type="ORF">IGI04_036307</name>
</gene>
<feature type="non-terminal residue" evidence="1">
    <location>
        <position position="1"/>
    </location>
</feature>
<reference evidence="1 2" key="1">
    <citation type="submission" date="2021-03" db="EMBL/GenBank/DDBJ databases">
        <authorList>
            <person name="King G.J."/>
            <person name="Bancroft I."/>
            <person name="Baten A."/>
            <person name="Bloomfield J."/>
            <person name="Borpatragohain P."/>
            <person name="He Z."/>
            <person name="Irish N."/>
            <person name="Irwin J."/>
            <person name="Liu K."/>
            <person name="Mauleon R.P."/>
            <person name="Moore J."/>
            <person name="Morris R."/>
            <person name="Ostergaard L."/>
            <person name="Wang B."/>
            <person name="Wells R."/>
        </authorList>
    </citation>
    <scope>NUCLEOTIDE SEQUENCE [LARGE SCALE GENOMIC DNA]</scope>
    <source>
        <strain evidence="1">R-o-18</strain>
        <tissue evidence="1">Leaf</tissue>
    </source>
</reference>
<dbReference type="Proteomes" id="UP000823674">
    <property type="component" value="Chromosome A09"/>
</dbReference>
<organism evidence="1 2">
    <name type="scientific">Brassica rapa subsp. trilocularis</name>
    <dbReference type="NCBI Taxonomy" id="1813537"/>
    <lineage>
        <taxon>Eukaryota</taxon>
        <taxon>Viridiplantae</taxon>
        <taxon>Streptophyta</taxon>
        <taxon>Embryophyta</taxon>
        <taxon>Tracheophyta</taxon>
        <taxon>Spermatophyta</taxon>
        <taxon>Magnoliopsida</taxon>
        <taxon>eudicotyledons</taxon>
        <taxon>Gunneridae</taxon>
        <taxon>Pentapetalae</taxon>
        <taxon>rosids</taxon>
        <taxon>malvids</taxon>
        <taxon>Brassicales</taxon>
        <taxon>Brassicaceae</taxon>
        <taxon>Brassiceae</taxon>
        <taxon>Brassica</taxon>
    </lineage>
</organism>
<evidence type="ECO:0000313" key="1">
    <source>
        <dbReference type="EMBL" id="KAG5384837.1"/>
    </source>
</evidence>
<accession>A0ABQ7LF21</accession>
<keyword evidence="2" id="KW-1185">Reference proteome</keyword>
<comment type="caution">
    <text evidence="1">The sequence shown here is derived from an EMBL/GenBank/DDBJ whole genome shotgun (WGS) entry which is preliminary data.</text>
</comment>